<dbReference type="RefSeq" id="WP_256506417.1">
    <property type="nucleotide sequence ID" value="NZ_CP101740.1"/>
</dbReference>
<sequence>MAFTPETSRDVESLGITLMPDGGSIALRSTETVTGPCAAILQSFKGGTYNLDNGTKLNREYGGDSATLSASGFPVPIPLPETAVPEADGDFLMADKMGTIKVGDRLVDTYVGVWKLPATTLVRAFQTEEDRAVGRPQTIFASRQPIRSITYFPSPDSPSGTLNVVMDAGKGAARAIEMGWQHPGLFKPDN</sequence>
<keyword evidence="2" id="KW-1185">Reference proteome</keyword>
<reference evidence="1" key="1">
    <citation type="submission" date="2022-07" db="EMBL/GenBank/DDBJ databases">
        <title>Sphingomonas sp. nov., a novel bacterium isolated from the north slope of the Mount Everest.</title>
        <authorList>
            <person name="Cui X."/>
            <person name="Liu Y."/>
        </authorList>
    </citation>
    <scope>NUCLEOTIDE SEQUENCE</scope>
    <source>
        <strain evidence="1">S5-59</strain>
    </source>
</reference>
<dbReference type="Proteomes" id="UP001058533">
    <property type="component" value="Chromosome"/>
</dbReference>
<accession>A0ABY5L9W9</accession>
<evidence type="ECO:0000313" key="1">
    <source>
        <dbReference type="EMBL" id="UUL82575.1"/>
    </source>
</evidence>
<gene>
    <name evidence="1" type="ORF">NMP03_15615</name>
</gene>
<dbReference type="EMBL" id="CP101740">
    <property type="protein sequence ID" value="UUL82575.1"/>
    <property type="molecule type" value="Genomic_DNA"/>
</dbReference>
<proteinExistence type="predicted"/>
<organism evidence="1 2">
    <name type="scientific">Sphingomonas qomolangmaensis</name>
    <dbReference type="NCBI Taxonomy" id="2918765"/>
    <lineage>
        <taxon>Bacteria</taxon>
        <taxon>Pseudomonadati</taxon>
        <taxon>Pseudomonadota</taxon>
        <taxon>Alphaproteobacteria</taxon>
        <taxon>Sphingomonadales</taxon>
        <taxon>Sphingomonadaceae</taxon>
        <taxon>Sphingomonas</taxon>
    </lineage>
</organism>
<name>A0ABY5L9W9_9SPHN</name>
<evidence type="ECO:0000313" key="2">
    <source>
        <dbReference type="Proteomes" id="UP001058533"/>
    </source>
</evidence>
<protein>
    <submittedName>
        <fullName evidence="1">Uncharacterized protein</fullName>
    </submittedName>
</protein>